<keyword evidence="3" id="KW-1185">Reference proteome</keyword>
<organism evidence="2 3">
    <name type="scientific">Roseiconus nitratireducens</name>
    <dbReference type="NCBI Taxonomy" id="2605748"/>
    <lineage>
        <taxon>Bacteria</taxon>
        <taxon>Pseudomonadati</taxon>
        <taxon>Planctomycetota</taxon>
        <taxon>Planctomycetia</taxon>
        <taxon>Pirellulales</taxon>
        <taxon>Pirellulaceae</taxon>
        <taxon>Roseiconus</taxon>
    </lineage>
</organism>
<proteinExistence type="predicted"/>
<sequence length="485" mass="48927">MNGFGQSDFGASSRGNSGFGASGGSDAGMRRSGSRTDGGRRGDFDATGMQAGNRGGAGRSGDRFSTPSQNQLNSFLGLPSDSGLQGLGAGNRTAATRSPERGSNLDINYGTKQGDRGGQAAGIAVTGPQGNTAGRAVGVGAEGGAATASGVRGAEGNAAGRATAVGPEGGVASVGGIRGSEGGAAARGAAVGPDGGVAAARGARGSEGGVAARGAAVGPDGRAVAAGGVRGPGGYGAGRAVAVGPQGVAAGFTRVSPSARYTTAVSVRNGYSHWDLYGRGWYNRYPGAWYAAGWVAGSAWTACSWNSAAAYFGYGNVTPIYYDYGQTVVYQGDNVYINGQDVGTSDQYYDQATELAEAGAESKPDSDTQWLPLGVFALTQSGKQQSNVTLQLAVNKEGVIRGNYTDTATDKNQVIQGSVDKKTQRVAFTVGDNTNDVVETGLYNLTKDEAPCLIHFGNEKTEQWLLVRLEQNDPSGSGSDAGSSQ</sequence>
<dbReference type="Proteomes" id="UP000324479">
    <property type="component" value="Unassembled WGS sequence"/>
</dbReference>
<dbReference type="EMBL" id="VWOX01000021">
    <property type="protein sequence ID" value="KAA5539217.1"/>
    <property type="molecule type" value="Genomic_DNA"/>
</dbReference>
<name>A0A5M6CVD6_9BACT</name>
<accession>A0A5M6CVD6</accession>
<comment type="caution">
    <text evidence="2">The sequence shown here is derived from an EMBL/GenBank/DDBJ whole genome shotgun (WGS) entry which is preliminary data.</text>
</comment>
<evidence type="ECO:0000313" key="2">
    <source>
        <dbReference type="EMBL" id="KAA5539217.1"/>
    </source>
</evidence>
<evidence type="ECO:0000256" key="1">
    <source>
        <dbReference type="SAM" id="MobiDB-lite"/>
    </source>
</evidence>
<dbReference type="AlphaFoldDB" id="A0A5M6CVD6"/>
<feature type="region of interest" description="Disordered" evidence="1">
    <location>
        <begin position="1"/>
        <end position="104"/>
    </location>
</feature>
<reference evidence="2 3" key="1">
    <citation type="submission" date="2019-08" db="EMBL/GenBank/DDBJ databases">
        <authorList>
            <person name="Dhanesh K."/>
            <person name="Kumar G."/>
            <person name="Sasikala C."/>
            <person name="Venkata Ramana C."/>
        </authorList>
    </citation>
    <scope>NUCLEOTIDE SEQUENCE [LARGE SCALE GENOMIC DNA]</scope>
    <source>
        <strain evidence="2 3">JC645</strain>
    </source>
</reference>
<feature type="compositionally biased region" description="Polar residues" evidence="1">
    <location>
        <begin position="63"/>
        <end position="74"/>
    </location>
</feature>
<gene>
    <name evidence="2" type="ORF">FYK55_25205</name>
</gene>
<protein>
    <submittedName>
        <fullName evidence="2">Protocadherin</fullName>
    </submittedName>
</protein>
<evidence type="ECO:0000313" key="3">
    <source>
        <dbReference type="Proteomes" id="UP000324479"/>
    </source>
</evidence>
<feature type="compositionally biased region" description="Gly residues" evidence="1">
    <location>
        <begin position="17"/>
        <end position="26"/>
    </location>
</feature>